<proteinExistence type="predicted"/>
<evidence type="ECO:0000313" key="3">
    <source>
        <dbReference type="Proteomes" id="UP000005953"/>
    </source>
</evidence>
<dbReference type="PANTHER" id="PTHR43736:SF1">
    <property type="entry name" value="DIHYDRONEOPTERIN TRIPHOSPHATE DIPHOSPHATASE"/>
    <property type="match status" value="1"/>
</dbReference>
<comment type="caution">
    <text evidence="2">The sequence shown here is derived from an EMBL/GenBank/DDBJ whole genome shotgun (WGS) entry which is preliminary data.</text>
</comment>
<dbReference type="GO" id="GO:0016787">
    <property type="term" value="F:hydrolase activity"/>
    <property type="evidence" value="ECO:0007669"/>
    <property type="project" value="UniProtKB-KW"/>
</dbReference>
<feature type="domain" description="Nudix hydrolase" evidence="1">
    <location>
        <begin position="45"/>
        <end position="178"/>
    </location>
</feature>
<dbReference type="PROSITE" id="PS51462">
    <property type="entry name" value="NUDIX"/>
    <property type="match status" value="1"/>
</dbReference>
<dbReference type="RefSeq" id="WP_008042254.1">
    <property type="nucleotide sequence ID" value="NZ_CH724149.1"/>
</dbReference>
<evidence type="ECO:0000313" key="2">
    <source>
        <dbReference type="EMBL" id="EAR09553.1"/>
    </source>
</evidence>
<keyword evidence="3" id="KW-1185">Reference proteome</keyword>
<keyword evidence="2" id="KW-0378">Hydrolase</keyword>
<dbReference type="HOGENOM" id="CLU_101758_1_0_6"/>
<dbReference type="CDD" id="cd03674">
    <property type="entry name" value="NUDIX_Hydrolase"/>
    <property type="match status" value="1"/>
</dbReference>
<dbReference type="OrthoDB" id="129709at2"/>
<dbReference type="InterPro" id="IPR000086">
    <property type="entry name" value="NUDIX_hydrolase_dom"/>
</dbReference>
<sequence length="181" mass="21112">MQSQTSVLSLLNDYQPKDPEEQKARLFIQDFVQQQTAFWSRETLSGHLTASAWITDRDCRQAVLLHHRKLDMWVQPGGHIDASDPSLIDASRREAIEETGLDGLYPKHRDIFDLDVHAIPARKSEPEHWHLDIRFWWVADDLSLQINEESNDLAWLSAAEIRKRTDEESVLRMVRKTLRES</sequence>
<evidence type="ECO:0000259" key="1">
    <source>
        <dbReference type="PROSITE" id="PS51462"/>
    </source>
</evidence>
<dbReference type="EMBL" id="AAOE01000009">
    <property type="protein sequence ID" value="EAR09553.1"/>
    <property type="molecule type" value="Genomic_DNA"/>
</dbReference>
<dbReference type="PANTHER" id="PTHR43736">
    <property type="entry name" value="ADP-RIBOSE PYROPHOSPHATASE"/>
    <property type="match status" value="1"/>
</dbReference>
<organism evidence="2 3">
    <name type="scientific">Reinekea blandensis MED297</name>
    <dbReference type="NCBI Taxonomy" id="314283"/>
    <lineage>
        <taxon>Bacteria</taxon>
        <taxon>Pseudomonadati</taxon>
        <taxon>Pseudomonadota</taxon>
        <taxon>Gammaproteobacteria</taxon>
        <taxon>Oceanospirillales</taxon>
        <taxon>Saccharospirillaceae</taxon>
        <taxon>Reinekea</taxon>
    </lineage>
</organism>
<name>A4BE75_9GAMM</name>
<dbReference type="Gene3D" id="3.90.79.10">
    <property type="entry name" value="Nucleoside Triphosphate Pyrophosphohydrolase"/>
    <property type="match status" value="1"/>
</dbReference>
<gene>
    <name evidence="2" type="ORF">MED297_12517</name>
</gene>
<dbReference type="SUPFAM" id="SSF55811">
    <property type="entry name" value="Nudix"/>
    <property type="match status" value="1"/>
</dbReference>
<dbReference type="STRING" id="314283.MED297_12517"/>
<dbReference type="Pfam" id="PF00293">
    <property type="entry name" value="NUDIX"/>
    <property type="match status" value="1"/>
</dbReference>
<dbReference type="InterPro" id="IPR015797">
    <property type="entry name" value="NUDIX_hydrolase-like_dom_sf"/>
</dbReference>
<dbReference type="AlphaFoldDB" id="A4BE75"/>
<reference evidence="2 3" key="1">
    <citation type="submission" date="2006-02" db="EMBL/GenBank/DDBJ databases">
        <authorList>
            <person name="Pinhassi J."/>
            <person name="Pedros-Alio C."/>
            <person name="Ferriera S."/>
            <person name="Johnson J."/>
            <person name="Kravitz S."/>
            <person name="Halpern A."/>
            <person name="Remington K."/>
            <person name="Beeson K."/>
            <person name="Tran B."/>
            <person name="Rogers Y.-H."/>
            <person name="Friedman R."/>
            <person name="Venter J.C."/>
        </authorList>
    </citation>
    <scope>NUCLEOTIDE SEQUENCE [LARGE SCALE GENOMIC DNA]</scope>
    <source>
        <strain evidence="2 3">MED297</strain>
    </source>
</reference>
<accession>A4BE75</accession>
<dbReference type="Proteomes" id="UP000005953">
    <property type="component" value="Unassembled WGS sequence"/>
</dbReference>
<protein>
    <submittedName>
        <fullName evidence="2">(Di)nucleoside polyphosphate hydrolase</fullName>
    </submittedName>
</protein>